<feature type="non-terminal residue" evidence="1">
    <location>
        <position position="26"/>
    </location>
</feature>
<keyword evidence="2" id="KW-1185">Reference proteome</keyword>
<comment type="caution">
    <text evidence="1">The sequence shown here is derived from an EMBL/GenBank/DDBJ whole genome shotgun (WGS) entry which is preliminary data.</text>
</comment>
<reference evidence="1 2" key="1">
    <citation type="journal article" date="2019" name="Genome Biol. Evol.">
        <title>Insights into the evolution of the New World diploid cottons (Gossypium, subgenus Houzingenia) based on genome sequencing.</title>
        <authorList>
            <person name="Grover C.E."/>
            <person name="Arick M.A. 2nd"/>
            <person name="Thrash A."/>
            <person name="Conover J.L."/>
            <person name="Sanders W.S."/>
            <person name="Peterson D.G."/>
            <person name="Frelichowski J.E."/>
            <person name="Scheffler J.A."/>
            <person name="Scheffler B.E."/>
            <person name="Wendel J.F."/>
        </authorList>
    </citation>
    <scope>NUCLEOTIDE SEQUENCE [LARGE SCALE GENOMIC DNA]</scope>
    <source>
        <strain evidence="1">57</strain>
        <tissue evidence="1">Leaf</tissue>
    </source>
</reference>
<dbReference type="AlphaFoldDB" id="A0A7J8VI19"/>
<accession>A0A7J8VI19</accession>
<gene>
    <name evidence="1" type="ORF">Goklo_006577</name>
</gene>
<protein>
    <submittedName>
        <fullName evidence="1">Uncharacterized protein</fullName>
    </submittedName>
</protein>
<proteinExistence type="predicted"/>
<dbReference type="EMBL" id="JABFAB010000010">
    <property type="protein sequence ID" value="MBA0662467.1"/>
    <property type="molecule type" value="Genomic_DNA"/>
</dbReference>
<name>A0A7J8VI19_9ROSI</name>
<dbReference type="Proteomes" id="UP000593573">
    <property type="component" value="Unassembled WGS sequence"/>
</dbReference>
<evidence type="ECO:0000313" key="2">
    <source>
        <dbReference type="Proteomes" id="UP000593573"/>
    </source>
</evidence>
<sequence length="26" mass="3285">MEDAYWHMKLEASRMRDEEFVQLLKK</sequence>
<organism evidence="1 2">
    <name type="scientific">Gossypium klotzschianum</name>
    <dbReference type="NCBI Taxonomy" id="34286"/>
    <lineage>
        <taxon>Eukaryota</taxon>
        <taxon>Viridiplantae</taxon>
        <taxon>Streptophyta</taxon>
        <taxon>Embryophyta</taxon>
        <taxon>Tracheophyta</taxon>
        <taxon>Spermatophyta</taxon>
        <taxon>Magnoliopsida</taxon>
        <taxon>eudicotyledons</taxon>
        <taxon>Gunneridae</taxon>
        <taxon>Pentapetalae</taxon>
        <taxon>rosids</taxon>
        <taxon>malvids</taxon>
        <taxon>Malvales</taxon>
        <taxon>Malvaceae</taxon>
        <taxon>Malvoideae</taxon>
        <taxon>Gossypium</taxon>
    </lineage>
</organism>
<evidence type="ECO:0000313" key="1">
    <source>
        <dbReference type="EMBL" id="MBA0662467.1"/>
    </source>
</evidence>